<name>A0A9W7AWZ7_9STRA</name>
<keyword evidence="11" id="KW-0732">Signal</keyword>
<evidence type="ECO:0000256" key="7">
    <source>
        <dbReference type="ARBA" id="ARBA00022840"/>
    </source>
</evidence>
<sequence>MQIWTPLLTLLTTAHGQFNAEATERSSLFLNCVDNAYGLLCGKKCSCQAPEVCDDGPVGSGECYLPTPYTHSPRRKGKGCDGETNIFPFFEGDVPPHPSLISTVLGIDPLPTIAYNYSGHQFRDPSTVLGDGRSHNFEVEGTSYNAKGTGATVFTRPGTDGRATFSHSCREFLLTKFMNAVGIETVEAAYLHLLPCHSDRVVRDYLYEGEEYRVMKGGVLTRQLDPRTRSILRLGSVMSKDDFDEVCKIVHPNCDCRRECFFRSTVAANAKSSARWQALGFVHGSLNTDNVLLNGVTVDVSVSSFLKTFRLDFTPNLIDEEGIYSYGRVGEAMIWNLERLREVLGLADLDSETLFNGVFRAEFETLLEGRLGIRHRDEETSFLAPRPHILYGFLSWLERSRANINAAFHHLPDVFSGALTTEEYQVRVEVKTEGHGDVLRTWLRHVDGLGVKLETKKRTKALVWNDNKVANLCNIFDDGVGSLTSLVSEFNESFSAMLESFREGGVEAEGEEDWGGEEWEGSCSIQ</sequence>
<accession>A0A9W7AWZ7</accession>
<evidence type="ECO:0000256" key="11">
    <source>
        <dbReference type="SAM" id="SignalP"/>
    </source>
</evidence>
<dbReference type="PANTHER" id="PTHR32057">
    <property type="entry name" value="PROTEIN ADENYLYLTRANSFERASE SELO, MITOCHONDRIAL"/>
    <property type="match status" value="1"/>
</dbReference>
<reference evidence="13" key="1">
    <citation type="journal article" date="2023" name="Commun. Biol.">
        <title>Genome analysis of Parmales, the sister group of diatoms, reveals the evolutionary specialization of diatoms from phago-mixotrophs to photoautotrophs.</title>
        <authorList>
            <person name="Ban H."/>
            <person name="Sato S."/>
            <person name="Yoshikawa S."/>
            <person name="Yamada K."/>
            <person name="Nakamura Y."/>
            <person name="Ichinomiya M."/>
            <person name="Sato N."/>
            <person name="Blanc-Mathieu R."/>
            <person name="Endo H."/>
            <person name="Kuwata A."/>
            <person name="Ogata H."/>
        </authorList>
    </citation>
    <scope>NUCLEOTIDE SEQUENCE [LARGE SCALE GENOMIC DNA]</scope>
    <source>
        <strain evidence="13">NIES 3701</strain>
    </source>
</reference>
<dbReference type="AlphaFoldDB" id="A0A9W7AWZ7"/>
<feature type="signal peptide" evidence="11">
    <location>
        <begin position="1"/>
        <end position="16"/>
    </location>
</feature>
<dbReference type="GO" id="GO:0046872">
    <property type="term" value="F:metal ion binding"/>
    <property type="evidence" value="ECO:0007669"/>
    <property type="project" value="UniProtKB-KW"/>
</dbReference>
<evidence type="ECO:0000313" key="13">
    <source>
        <dbReference type="Proteomes" id="UP001165085"/>
    </source>
</evidence>
<evidence type="ECO:0000256" key="2">
    <source>
        <dbReference type="ARBA" id="ARBA00009747"/>
    </source>
</evidence>
<feature type="compositionally biased region" description="Acidic residues" evidence="10">
    <location>
        <begin position="506"/>
        <end position="520"/>
    </location>
</feature>
<evidence type="ECO:0000256" key="8">
    <source>
        <dbReference type="ARBA" id="ARBA00022842"/>
    </source>
</evidence>
<organism evidence="12 13">
    <name type="scientific">Triparma strigata</name>
    <dbReference type="NCBI Taxonomy" id="1606541"/>
    <lineage>
        <taxon>Eukaryota</taxon>
        <taxon>Sar</taxon>
        <taxon>Stramenopiles</taxon>
        <taxon>Ochrophyta</taxon>
        <taxon>Bolidophyceae</taxon>
        <taxon>Parmales</taxon>
        <taxon>Triparmaceae</taxon>
        <taxon>Triparma</taxon>
    </lineage>
</organism>
<comment type="cofactor">
    <cofactor evidence="1">
        <name>Mg(2+)</name>
        <dbReference type="ChEBI" id="CHEBI:18420"/>
    </cofactor>
</comment>
<gene>
    <name evidence="12" type="ORF">TrST_g10084</name>
</gene>
<keyword evidence="5" id="KW-0479">Metal-binding</keyword>
<dbReference type="InterPro" id="IPR003846">
    <property type="entry name" value="SelO"/>
</dbReference>
<keyword evidence="7" id="KW-0067">ATP-binding</keyword>
<keyword evidence="8" id="KW-0460">Magnesium</keyword>
<keyword evidence="3" id="KW-0808">Transferase</keyword>
<dbReference type="GO" id="GO:0070733">
    <property type="term" value="F:AMPylase activity"/>
    <property type="evidence" value="ECO:0007669"/>
    <property type="project" value="TreeGrafter"/>
</dbReference>
<evidence type="ECO:0000256" key="4">
    <source>
        <dbReference type="ARBA" id="ARBA00022695"/>
    </source>
</evidence>
<dbReference type="PANTHER" id="PTHR32057:SF14">
    <property type="entry name" value="PROTEIN ADENYLYLTRANSFERASE SELO, MITOCHONDRIAL"/>
    <property type="match status" value="1"/>
</dbReference>
<comment type="similarity">
    <text evidence="2">Belongs to the SELO family.</text>
</comment>
<evidence type="ECO:0000256" key="5">
    <source>
        <dbReference type="ARBA" id="ARBA00022723"/>
    </source>
</evidence>
<keyword evidence="13" id="KW-1185">Reference proteome</keyword>
<dbReference type="Pfam" id="PF02696">
    <property type="entry name" value="SelO"/>
    <property type="match status" value="1"/>
</dbReference>
<dbReference type="GO" id="GO:0005524">
    <property type="term" value="F:ATP binding"/>
    <property type="evidence" value="ECO:0007669"/>
    <property type="project" value="UniProtKB-KW"/>
</dbReference>
<evidence type="ECO:0000256" key="3">
    <source>
        <dbReference type="ARBA" id="ARBA00022679"/>
    </source>
</evidence>
<evidence type="ECO:0000256" key="1">
    <source>
        <dbReference type="ARBA" id="ARBA00001946"/>
    </source>
</evidence>
<protein>
    <recommendedName>
        <fullName evidence="9">Selenoprotein O</fullName>
    </recommendedName>
</protein>
<dbReference type="Proteomes" id="UP001165085">
    <property type="component" value="Unassembled WGS sequence"/>
</dbReference>
<keyword evidence="6" id="KW-0547">Nucleotide-binding</keyword>
<evidence type="ECO:0000313" key="12">
    <source>
        <dbReference type="EMBL" id="GMH76568.1"/>
    </source>
</evidence>
<comment type="caution">
    <text evidence="12">The sequence shown here is derived from an EMBL/GenBank/DDBJ whole genome shotgun (WGS) entry which is preliminary data.</text>
</comment>
<feature type="chain" id="PRO_5040978889" description="Selenoprotein O" evidence="11">
    <location>
        <begin position="17"/>
        <end position="526"/>
    </location>
</feature>
<feature type="region of interest" description="Disordered" evidence="10">
    <location>
        <begin position="506"/>
        <end position="526"/>
    </location>
</feature>
<dbReference type="EMBL" id="BRXY01000198">
    <property type="protein sequence ID" value="GMH76568.1"/>
    <property type="molecule type" value="Genomic_DNA"/>
</dbReference>
<evidence type="ECO:0000256" key="9">
    <source>
        <dbReference type="ARBA" id="ARBA00031547"/>
    </source>
</evidence>
<proteinExistence type="inferred from homology"/>
<keyword evidence="4" id="KW-0548">Nucleotidyltransferase</keyword>
<evidence type="ECO:0000256" key="6">
    <source>
        <dbReference type="ARBA" id="ARBA00022741"/>
    </source>
</evidence>
<evidence type="ECO:0000256" key="10">
    <source>
        <dbReference type="SAM" id="MobiDB-lite"/>
    </source>
</evidence>
<dbReference type="OrthoDB" id="10254721at2759"/>